<evidence type="ECO:0008006" key="3">
    <source>
        <dbReference type="Google" id="ProtNLM"/>
    </source>
</evidence>
<keyword evidence="2" id="KW-1185">Reference proteome</keyword>
<protein>
    <recommendedName>
        <fullName evidence="3">Threonine synthase</fullName>
    </recommendedName>
</protein>
<evidence type="ECO:0000313" key="2">
    <source>
        <dbReference type="Proteomes" id="UP001610861"/>
    </source>
</evidence>
<evidence type="ECO:0000313" key="1">
    <source>
        <dbReference type="EMBL" id="MFH8249198.1"/>
    </source>
</evidence>
<reference evidence="1 2" key="1">
    <citation type="submission" date="2024-09" db="EMBL/GenBank/DDBJ databases">
        <authorList>
            <person name="Pan X."/>
        </authorList>
    </citation>
    <scope>NUCLEOTIDE SEQUENCE [LARGE SCALE GENOMIC DNA]</scope>
    <source>
        <strain evidence="1 2">B2969</strain>
    </source>
</reference>
<sequence>MTECTSCGREYPSPLEAALCGEGDSWEAEDRLSGVVFRSID</sequence>
<dbReference type="RefSeq" id="WP_396639141.1">
    <property type="nucleotide sequence ID" value="NZ_JBIQWL010000001.1"/>
</dbReference>
<proteinExistence type="predicted"/>
<accession>A0ABW7Q472</accession>
<gene>
    <name evidence="1" type="ORF">ACH3VR_02365</name>
</gene>
<name>A0ABW7Q472_9MICO</name>
<organism evidence="1 2">
    <name type="scientific">Microbacterium alkaliflavum</name>
    <dbReference type="NCBI Taxonomy" id="3248839"/>
    <lineage>
        <taxon>Bacteria</taxon>
        <taxon>Bacillati</taxon>
        <taxon>Actinomycetota</taxon>
        <taxon>Actinomycetes</taxon>
        <taxon>Micrococcales</taxon>
        <taxon>Microbacteriaceae</taxon>
        <taxon>Microbacterium</taxon>
    </lineage>
</organism>
<dbReference type="Proteomes" id="UP001610861">
    <property type="component" value="Unassembled WGS sequence"/>
</dbReference>
<comment type="caution">
    <text evidence="1">The sequence shown here is derived from an EMBL/GenBank/DDBJ whole genome shotgun (WGS) entry which is preliminary data.</text>
</comment>
<dbReference type="EMBL" id="JBIQWL010000001">
    <property type="protein sequence ID" value="MFH8249198.1"/>
    <property type="molecule type" value="Genomic_DNA"/>
</dbReference>